<dbReference type="GeneID" id="55994033"/>
<dbReference type="KEGG" id="trg:TRUGW13939_06538"/>
<dbReference type="Proteomes" id="UP000509510">
    <property type="component" value="Chromosome III"/>
</dbReference>
<keyword evidence="3" id="KW-1185">Reference proteome</keyword>
<dbReference type="InterPro" id="IPR053137">
    <property type="entry name" value="NLR-like"/>
</dbReference>
<dbReference type="OrthoDB" id="4223623at2759"/>
<feature type="domain" description="Nucleoside phosphorylase" evidence="1">
    <location>
        <begin position="5"/>
        <end position="260"/>
    </location>
</feature>
<evidence type="ECO:0000313" key="3">
    <source>
        <dbReference type="Proteomes" id="UP000509510"/>
    </source>
</evidence>
<dbReference type="PANTHER" id="PTHR46082">
    <property type="entry name" value="ATP/GTP-BINDING PROTEIN-RELATED"/>
    <property type="match status" value="1"/>
</dbReference>
<dbReference type="EMBL" id="CP055900">
    <property type="protein sequence ID" value="QKX59404.1"/>
    <property type="molecule type" value="Genomic_DNA"/>
</dbReference>
<gene>
    <name evidence="2" type="ORF">TRUGW13939_06538</name>
</gene>
<protein>
    <recommendedName>
        <fullName evidence="1">Nucleoside phosphorylase domain-containing protein</fullName>
    </recommendedName>
</protein>
<dbReference type="InterPro" id="IPR035994">
    <property type="entry name" value="Nucleoside_phosphorylase_sf"/>
</dbReference>
<evidence type="ECO:0000259" key="1">
    <source>
        <dbReference type="Pfam" id="PF01048"/>
    </source>
</evidence>
<dbReference type="GO" id="GO:0003824">
    <property type="term" value="F:catalytic activity"/>
    <property type="evidence" value="ECO:0007669"/>
    <property type="project" value="InterPro"/>
</dbReference>
<dbReference type="RefSeq" id="XP_035345582.1">
    <property type="nucleotide sequence ID" value="XM_035489689.1"/>
</dbReference>
<accession>A0A7H8QZ37</accession>
<dbReference type="Gene3D" id="3.40.50.1580">
    <property type="entry name" value="Nucleoside phosphorylase domain"/>
    <property type="match status" value="1"/>
</dbReference>
<organism evidence="2 3">
    <name type="scientific">Talaromyces rugulosus</name>
    <name type="common">Penicillium rugulosum</name>
    <dbReference type="NCBI Taxonomy" id="121627"/>
    <lineage>
        <taxon>Eukaryota</taxon>
        <taxon>Fungi</taxon>
        <taxon>Dikarya</taxon>
        <taxon>Ascomycota</taxon>
        <taxon>Pezizomycotina</taxon>
        <taxon>Eurotiomycetes</taxon>
        <taxon>Eurotiomycetidae</taxon>
        <taxon>Eurotiales</taxon>
        <taxon>Trichocomaceae</taxon>
        <taxon>Talaromyces</taxon>
        <taxon>Talaromyces sect. Islandici</taxon>
    </lineage>
</organism>
<name>A0A7H8QZ37_TALRU</name>
<dbReference type="PANTHER" id="PTHR46082:SF11">
    <property type="entry name" value="AAA+ ATPASE DOMAIN-CONTAINING PROTEIN-RELATED"/>
    <property type="match status" value="1"/>
</dbReference>
<dbReference type="GO" id="GO:0009116">
    <property type="term" value="P:nucleoside metabolic process"/>
    <property type="evidence" value="ECO:0007669"/>
    <property type="project" value="InterPro"/>
</dbReference>
<proteinExistence type="predicted"/>
<dbReference type="SUPFAM" id="SSF53167">
    <property type="entry name" value="Purine and uridine phosphorylases"/>
    <property type="match status" value="1"/>
</dbReference>
<reference evidence="3" key="1">
    <citation type="submission" date="2020-06" db="EMBL/GenBank/DDBJ databases">
        <title>A chromosome-scale genome assembly of Talaromyces rugulosus W13939.</title>
        <authorList>
            <person name="Wang B."/>
            <person name="Guo L."/>
            <person name="Ye K."/>
            <person name="Wang L."/>
        </authorList>
    </citation>
    <scope>NUCLEOTIDE SEQUENCE [LARGE SCALE GENOMIC DNA]</scope>
    <source>
        <strain evidence="3">W13939</strain>
    </source>
</reference>
<sequence length="342" mass="37641">MPLDMAAARAMLDEIHEELPVQLNDHNAYTLGAVGKHNVVIASLPGDEYGTPSATTVAMQLLSSFHSIRFGLMVGTGGGVPNSHADIRLGDIVVLTGGNFQRIGMLSRPSQILLTASSKLRANHLLEGSRVPQFLENLNEKYSRQPLNFRRPEEEDRLFEAAYDHVLSTGTCQPCDTSKIVSRPERDYDSPAIHYGLIASGNKVIQDGILRDRLSQELGIYCVDMEAAGLINNFPCLVVRGICNYADSHKNDAWNGYTSAAAAAYAKDLLLVTTIAHAESKPTTSEGMSDLERLRAQLEFSRIPAISQFPRREDDLDHVWEIEHPQDFAMGKVNALRGLGER</sequence>
<dbReference type="InterPro" id="IPR000845">
    <property type="entry name" value="Nucleoside_phosphorylase_d"/>
</dbReference>
<dbReference type="Pfam" id="PF01048">
    <property type="entry name" value="PNP_UDP_1"/>
    <property type="match status" value="1"/>
</dbReference>
<evidence type="ECO:0000313" key="2">
    <source>
        <dbReference type="EMBL" id="QKX59404.1"/>
    </source>
</evidence>
<dbReference type="AlphaFoldDB" id="A0A7H8QZ37"/>